<dbReference type="Gene3D" id="3.10.450.50">
    <property type="match status" value="1"/>
</dbReference>
<evidence type="ECO:0000313" key="2">
    <source>
        <dbReference type="EMBL" id="MFC5149449.1"/>
    </source>
</evidence>
<evidence type="ECO:0000313" key="3">
    <source>
        <dbReference type="Proteomes" id="UP001596222"/>
    </source>
</evidence>
<dbReference type="Proteomes" id="UP001596222">
    <property type="component" value="Unassembled WGS sequence"/>
</dbReference>
<reference evidence="3" key="1">
    <citation type="journal article" date="2019" name="Int. J. Syst. Evol. Microbiol.">
        <title>The Global Catalogue of Microorganisms (GCM) 10K type strain sequencing project: providing services to taxonomists for standard genome sequencing and annotation.</title>
        <authorList>
            <consortium name="The Broad Institute Genomics Platform"/>
            <consortium name="The Broad Institute Genome Sequencing Center for Infectious Disease"/>
            <person name="Wu L."/>
            <person name="Ma J."/>
        </authorList>
    </citation>
    <scope>NUCLEOTIDE SEQUENCE [LARGE SCALE GENOMIC DNA]</scope>
    <source>
        <strain evidence="3">CGMCC 4.1641</strain>
    </source>
</reference>
<gene>
    <name evidence="2" type="ORF">ACFPP6_32840</name>
</gene>
<evidence type="ECO:0000259" key="1">
    <source>
        <dbReference type="Pfam" id="PF12680"/>
    </source>
</evidence>
<dbReference type="InterPro" id="IPR037401">
    <property type="entry name" value="SnoaL-like"/>
</dbReference>
<accession>A0ABW0A790</accession>
<dbReference type="PANTHER" id="PTHR41252">
    <property type="entry name" value="BLR2505 PROTEIN"/>
    <property type="match status" value="1"/>
</dbReference>
<sequence length="155" mass="17041">MTADPEAPATSISTSTSTSTSVRAAALHTVEAYFEAFGHGDMDAVFALLDPEVEWFVPGDAALVPWAGRRTGHAAMREWFPLLAGAGERKDFELYGMTALGPDQVLVNGRFVFRMHATGAVYDDEFVIRFTVRDGRITAYRIYEDTLALARAYRG</sequence>
<name>A0ABW0A790_9ACTN</name>
<comment type="caution">
    <text evidence="2">The sequence shown here is derived from an EMBL/GenBank/DDBJ whole genome shotgun (WGS) entry which is preliminary data.</text>
</comment>
<feature type="domain" description="SnoaL-like" evidence="1">
    <location>
        <begin position="30"/>
        <end position="139"/>
    </location>
</feature>
<keyword evidence="3" id="KW-1185">Reference proteome</keyword>
<organism evidence="2 3">
    <name type="scientific">Streptomyces aureoversilis</name>
    <dbReference type="NCBI Taxonomy" id="67277"/>
    <lineage>
        <taxon>Bacteria</taxon>
        <taxon>Bacillati</taxon>
        <taxon>Actinomycetota</taxon>
        <taxon>Actinomycetes</taxon>
        <taxon>Kitasatosporales</taxon>
        <taxon>Streptomycetaceae</taxon>
        <taxon>Streptomyces</taxon>
    </lineage>
</organism>
<dbReference type="RefSeq" id="WP_382050073.1">
    <property type="nucleotide sequence ID" value="NZ_JBHSKJ010000027.1"/>
</dbReference>
<dbReference type="Pfam" id="PF12680">
    <property type="entry name" value="SnoaL_2"/>
    <property type="match status" value="1"/>
</dbReference>
<protein>
    <submittedName>
        <fullName evidence="2">Nuclear transport factor 2 family protein</fullName>
    </submittedName>
</protein>
<dbReference type="EMBL" id="JBHSKJ010000027">
    <property type="protein sequence ID" value="MFC5149449.1"/>
    <property type="molecule type" value="Genomic_DNA"/>
</dbReference>
<dbReference type="InterPro" id="IPR032710">
    <property type="entry name" value="NTF2-like_dom_sf"/>
</dbReference>
<proteinExistence type="predicted"/>
<dbReference type="SUPFAM" id="SSF54427">
    <property type="entry name" value="NTF2-like"/>
    <property type="match status" value="1"/>
</dbReference>
<dbReference type="PANTHER" id="PTHR41252:SF1">
    <property type="entry name" value="BLR2505 PROTEIN"/>
    <property type="match status" value="1"/>
</dbReference>